<dbReference type="GO" id="GO:0006457">
    <property type="term" value="P:protein folding"/>
    <property type="evidence" value="ECO:0007669"/>
    <property type="project" value="TreeGrafter"/>
</dbReference>
<feature type="domain" description="ERV/ALR sulfhydryl oxidase" evidence="10">
    <location>
        <begin position="310"/>
        <end position="421"/>
    </location>
</feature>
<keyword evidence="4 8" id="KW-0274">FAD</keyword>
<comment type="cofactor">
    <cofactor evidence="1 8">
        <name>FAD</name>
        <dbReference type="ChEBI" id="CHEBI:57692"/>
    </cofactor>
</comment>
<dbReference type="GO" id="GO:0000139">
    <property type="term" value="C:Golgi membrane"/>
    <property type="evidence" value="ECO:0007669"/>
    <property type="project" value="TreeGrafter"/>
</dbReference>
<keyword evidence="6" id="KW-1015">Disulfide bond</keyword>
<evidence type="ECO:0000256" key="5">
    <source>
        <dbReference type="ARBA" id="ARBA00023002"/>
    </source>
</evidence>
<protein>
    <recommendedName>
        <fullName evidence="8">Sulfhydryl oxidase</fullName>
        <ecNumber evidence="8">1.8.3.2</ecNumber>
    </recommendedName>
</protein>
<keyword evidence="2 8" id="KW-0285">Flavoprotein</keyword>
<proteinExistence type="predicted"/>
<dbReference type="InterPro" id="IPR036774">
    <property type="entry name" value="ERV/ALR_sulphydryl_oxid_sf"/>
</dbReference>
<evidence type="ECO:0000256" key="6">
    <source>
        <dbReference type="ARBA" id="ARBA00023157"/>
    </source>
</evidence>
<evidence type="ECO:0000256" key="7">
    <source>
        <dbReference type="ARBA" id="ARBA00023180"/>
    </source>
</evidence>
<evidence type="ECO:0000256" key="8">
    <source>
        <dbReference type="RuleBase" id="RU371123"/>
    </source>
</evidence>
<evidence type="ECO:0000256" key="2">
    <source>
        <dbReference type="ARBA" id="ARBA00022630"/>
    </source>
</evidence>
<dbReference type="Pfam" id="PF04777">
    <property type="entry name" value="Evr1_Alr"/>
    <property type="match status" value="1"/>
</dbReference>
<dbReference type="EC" id="1.8.3.2" evidence="8"/>
<feature type="domain" description="Thioredoxin" evidence="11">
    <location>
        <begin position="28"/>
        <end position="150"/>
    </location>
</feature>
<reference evidence="12" key="1">
    <citation type="submission" date="2021-02" db="EMBL/GenBank/DDBJ databases">
        <authorList>
            <person name="Dougan E. K."/>
            <person name="Rhodes N."/>
            <person name="Thang M."/>
            <person name="Chan C."/>
        </authorList>
    </citation>
    <scope>NUCLEOTIDE SEQUENCE</scope>
</reference>
<dbReference type="InterPro" id="IPR013766">
    <property type="entry name" value="Thioredoxin_domain"/>
</dbReference>
<dbReference type="SUPFAM" id="SSF69000">
    <property type="entry name" value="FAD-dependent thiol oxidase"/>
    <property type="match status" value="1"/>
</dbReference>
<sequence length="437" mass="47992">MAYLQAELLLVHLFGFQVIAAAGVKNLFHTSKNVYELDATKVESEIATSRSPWVVMYYADWCPHCHHYAPTFERISGAVSPLHQGSVRFGALNCPDFLAFCMKIQITGYPSVRTYHFKGDTGSPLGGKTPDRKIVHSEQDFTAWIRKNMPSKSGAETANLTVLGLHTVPALPASSSSKPGVRGMRSSEAPATSIAADSVLHQREVLRDALPALHLVDAEVAILYSLSQGAFLKGSEDGKLTGDNLGELLRWLDFLGGRLPGSGQRDLKALAEKTREAISSSATGDALSVSDFQKLLAKHGLDRAPPEAGIKPDAYWRRCKGFTCGLWTLFHILSQARGIQPEIAGQELLTRIRGFVSHFFGCQQCREHFLEAFDSCKFDHCHLRADDDAGAALWLWKMHNDVTLRVAAENNRNSAKLLQIWQPVLSALCCDLHGAIV</sequence>
<dbReference type="GO" id="GO:0016971">
    <property type="term" value="F:flavin-dependent sulfhydryl oxidase activity"/>
    <property type="evidence" value="ECO:0007669"/>
    <property type="project" value="InterPro"/>
</dbReference>
<keyword evidence="3 9" id="KW-0732">Signal</keyword>
<evidence type="ECO:0000256" key="3">
    <source>
        <dbReference type="ARBA" id="ARBA00022729"/>
    </source>
</evidence>
<comment type="caution">
    <text evidence="12">The sequence shown here is derived from an EMBL/GenBank/DDBJ whole genome shotgun (WGS) entry which is preliminary data.</text>
</comment>
<dbReference type="SUPFAM" id="SSF52833">
    <property type="entry name" value="Thioredoxin-like"/>
    <property type="match status" value="1"/>
</dbReference>
<dbReference type="OrthoDB" id="412837at2759"/>
<evidence type="ECO:0000313" key="12">
    <source>
        <dbReference type="EMBL" id="CAE7392001.1"/>
    </source>
</evidence>
<name>A0A812QKN8_SYMPI</name>
<evidence type="ECO:0000256" key="1">
    <source>
        <dbReference type="ARBA" id="ARBA00001974"/>
    </source>
</evidence>
<feature type="chain" id="PRO_5032682593" description="Sulfhydryl oxidase" evidence="9">
    <location>
        <begin position="22"/>
        <end position="437"/>
    </location>
</feature>
<dbReference type="Pfam" id="PF00085">
    <property type="entry name" value="Thioredoxin"/>
    <property type="match status" value="1"/>
</dbReference>
<dbReference type="AlphaFoldDB" id="A0A812QKN8"/>
<comment type="catalytic activity">
    <reaction evidence="8">
        <text>2 R'C(R)SH + O2 = R'C(R)S-S(R)CR' + H2O2</text>
        <dbReference type="Rhea" id="RHEA:17357"/>
        <dbReference type="ChEBI" id="CHEBI:15379"/>
        <dbReference type="ChEBI" id="CHEBI:16240"/>
        <dbReference type="ChEBI" id="CHEBI:16520"/>
        <dbReference type="ChEBI" id="CHEBI:17412"/>
        <dbReference type="EC" id="1.8.3.2"/>
    </reaction>
</comment>
<evidence type="ECO:0000313" key="13">
    <source>
        <dbReference type="Proteomes" id="UP000649617"/>
    </source>
</evidence>
<gene>
    <name evidence="12" type="primary">QSOX1</name>
    <name evidence="12" type="ORF">SPIL2461_LOCUS9619</name>
</gene>
<evidence type="ECO:0000259" key="11">
    <source>
        <dbReference type="PROSITE" id="PS51352"/>
    </source>
</evidence>
<evidence type="ECO:0000256" key="4">
    <source>
        <dbReference type="ARBA" id="ARBA00022827"/>
    </source>
</evidence>
<keyword evidence="7" id="KW-0325">Glycoprotein</keyword>
<dbReference type="Gene3D" id="1.20.120.310">
    <property type="entry name" value="ERV/ALR sulfhydryl oxidase domain"/>
    <property type="match status" value="1"/>
</dbReference>
<dbReference type="PROSITE" id="PS51352">
    <property type="entry name" value="THIOREDOXIN_2"/>
    <property type="match status" value="1"/>
</dbReference>
<dbReference type="InterPro" id="IPR017937">
    <property type="entry name" value="Thioredoxin_CS"/>
</dbReference>
<keyword evidence="13" id="KW-1185">Reference proteome</keyword>
<dbReference type="Proteomes" id="UP000649617">
    <property type="component" value="Unassembled WGS sequence"/>
</dbReference>
<dbReference type="GO" id="GO:0005615">
    <property type="term" value="C:extracellular space"/>
    <property type="evidence" value="ECO:0007669"/>
    <property type="project" value="TreeGrafter"/>
</dbReference>
<dbReference type="EMBL" id="CAJNIZ010016958">
    <property type="protein sequence ID" value="CAE7392001.1"/>
    <property type="molecule type" value="Genomic_DNA"/>
</dbReference>
<dbReference type="PROSITE" id="PS00194">
    <property type="entry name" value="THIOREDOXIN_1"/>
    <property type="match status" value="1"/>
</dbReference>
<dbReference type="PANTHER" id="PTHR22897:SF8">
    <property type="entry name" value="SULFHYDRYL OXIDASE"/>
    <property type="match status" value="1"/>
</dbReference>
<dbReference type="InterPro" id="IPR036249">
    <property type="entry name" value="Thioredoxin-like_sf"/>
</dbReference>
<evidence type="ECO:0000256" key="9">
    <source>
        <dbReference type="SAM" id="SignalP"/>
    </source>
</evidence>
<organism evidence="12 13">
    <name type="scientific">Symbiodinium pilosum</name>
    <name type="common">Dinoflagellate</name>
    <dbReference type="NCBI Taxonomy" id="2952"/>
    <lineage>
        <taxon>Eukaryota</taxon>
        <taxon>Sar</taxon>
        <taxon>Alveolata</taxon>
        <taxon>Dinophyceae</taxon>
        <taxon>Suessiales</taxon>
        <taxon>Symbiodiniaceae</taxon>
        <taxon>Symbiodinium</taxon>
    </lineage>
</organism>
<dbReference type="GO" id="GO:0003756">
    <property type="term" value="F:protein disulfide isomerase activity"/>
    <property type="evidence" value="ECO:0007669"/>
    <property type="project" value="TreeGrafter"/>
</dbReference>
<dbReference type="InterPro" id="IPR039798">
    <property type="entry name" value="Sulfhydryl_oxidase"/>
</dbReference>
<dbReference type="PROSITE" id="PS51324">
    <property type="entry name" value="ERV_ALR"/>
    <property type="match status" value="1"/>
</dbReference>
<dbReference type="PANTHER" id="PTHR22897">
    <property type="entry name" value="QUIESCIN Q6-RELATED SULFHYDRYL OXIDASE"/>
    <property type="match status" value="1"/>
</dbReference>
<dbReference type="Gene3D" id="3.40.30.10">
    <property type="entry name" value="Glutaredoxin"/>
    <property type="match status" value="1"/>
</dbReference>
<accession>A0A812QKN8</accession>
<feature type="signal peptide" evidence="9">
    <location>
        <begin position="1"/>
        <end position="21"/>
    </location>
</feature>
<keyword evidence="5 8" id="KW-0560">Oxidoreductase</keyword>
<evidence type="ECO:0000259" key="10">
    <source>
        <dbReference type="PROSITE" id="PS51324"/>
    </source>
</evidence>
<dbReference type="InterPro" id="IPR017905">
    <property type="entry name" value="ERV/ALR_sulphydryl_oxidase"/>
</dbReference>